<evidence type="ECO:0000313" key="1">
    <source>
        <dbReference type="EMBL" id="PWZ45215.1"/>
    </source>
</evidence>
<sequence length="16" mass="2037">MYELSPNRLEKCNYYN</sequence>
<evidence type="ECO:0000313" key="2">
    <source>
        <dbReference type="Proteomes" id="UP000251960"/>
    </source>
</evidence>
<accession>A0A3L6GDP8</accession>
<dbReference type="AlphaFoldDB" id="A0A3L6GDP8"/>
<name>A0A3L6GDP8_MAIZE</name>
<dbReference type="Proteomes" id="UP000251960">
    <property type="component" value="Chromosome 10"/>
</dbReference>
<comment type="caution">
    <text evidence="1">The sequence shown here is derived from an EMBL/GenBank/DDBJ whole genome shotgun (WGS) entry which is preliminary data.</text>
</comment>
<dbReference type="EMBL" id="NCVQ01000002">
    <property type="protein sequence ID" value="PWZ45215.1"/>
    <property type="molecule type" value="Genomic_DNA"/>
</dbReference>
<protein>
    <submittedName>
        <fullName evidence="1">Uncharacterized protein</fullName>
    </submittedName>
</protein>
<organism evidence="1 2">
    <name type="scientific">Zea mays</name>
    <name type="common">Maize</name>
    <dbReference type="NCBI Taxonomy" id="4577"/>
    <lineage>
        <taxon>Eukaryota</taxon>
        <taxon>Viridiplantae</taxon>
        <taxon>Streptophyta</taxon>
        <taxon>Embryophyta</taxon>
        <taxon>Tracheophyta</taxon>
        <taxon>Spermatophyta</taxon>
        <taxon>Magnoliopsida</taxon>
        <taxon>Liliopsida</taxon>
        <taxon>Poales</taxon>
        <taxon>Poaceae</taxon>
        <taxon>PACMAD clade</taxon>
        <taxon>Panicoideae</taxon>
        <taxon>Andropogonodae</taxon>
        <taxon>Andropogoneae</taxon>
        <taxon>Tripsacinae</taxon>
        <taxon>Zea</taxon>
    </lineage>
</organism>
<gene>
    <name evidence="1" type="ORF">Zm00014a_029634</name>
</gene>
<proteinExistence type="predicted"/>
<reference evidence="1 2" key="1">
    <citation type="journal article" date="2018" name="Nat. Genet.">
        <title>Extensive intraspecific gene order and gene structural variations between Mo17 and other maize genomes.</title>
        <authorList>
            <person name="Sun S."/>
            <person name="Zhou Y."/>
            <person name="Chen J."/>
            <person name="Shi J."/>
            <person name="Zhao H."/>
            <person name="Zhao H."/>
            <person name="Song W."/>
            <person name="Zhang M."/>
            <person name="Cui Y."/>
            <person name="Dong X."/>
            <person name="Liu H."/>
            <person name="Ma X."/>
            <person name="Jiao Y."/>
            <person name="Wang B."/>
            <person name="Wei X."/>
            <person name="Stein J.C."/>
            <person name="Glaubitz J.C."/>
            <person name="Lu F."/>
            <person name="Yu G."/>
            <person name="Liang C."/>
            <person name="Fengler K."/>
            <person name="Li B."/>
            <person name="Rafalski A."/>
            <person name="Schnable P.S."/>
            <person name="Ware D.H."/>
            <person name="Buckler E.S."/>
            <person name="Lai J."/>
        </authorList>
    </citation>
    <scope>NUCLEOTIDE SEQUENCE [LARGE SCALE GENOMIC DNA]</scope>
    <source>
        <strain evidence="2">cv. Missouri 17</strain>
        <tissue evidence="1">Seedling</tissue>
    </source>
</reference>